<comment type="caution">
    <text evidence="1">The sequence shown here is derived from an EMBL/GenBank/DDBJ whole genome shotgun (WGS) entry which is preliminary data.</text>
</comment>
<proteinExistence type="predicted"/>
<sequence length="59" mass="6564">MNVAFSANKPGQIFHHLVVNQMGQPDVVGLLFEMLPTVASLWRENDIVGKTNIANMIKQ</sequence>
<dbReference type="EMBL" id="QGSY01000212">
    <property type="protein sequence ID" value="RQX07871.1"/>
    <property type="molecule type" value="Genomic_DNA"/>
</dbReference>
<reference evidence="1 2" key="1">
    <citation type="submission" date="2018-05" db="EMBL/GenBank/DDBJ databases">
        <title>Micromonospora from Atacama Desert.</title>
        <authorList>
            <person name="Carro L."/>
            <person name="Goodfellow M."/>
            <person name="Klenk H.-P."/>
        </authorList>
    </citation>
    <scope>NUCLEOTIDE SEQUENCE [LARGE SCALE GENOMIC DNA]</scope>
    <source>
        <strain evidence="1 2">LB32</strain>
    </source>
</reference>
<evidence type="ECO:0000313" key="2">
    <source>
        <dbReference type="Proteomes" id="UP000266889"/>
    </source>
</evidence>
<accession>A0A3N9X4A6</accession>
<dbReference type="AlphaFoldDB" id="A0A3N9X4A6"/>
<name>A0A3N9X4A6_9ACTN</name>
<gene>
    <name evidence="1" type="ORF">DLJ58_20180</name>
</gene>
<evidence type="ECO:0000313" key="1">
    <source>
        <dbReference type="EMBL" id="RQX07871.1"/>
    </source>
</evidence>
<dbReference type="Proteomes" id="UP000266889">
    <property type="component" value="Unassembled WGS sequence"/>
</dbReference>
<keyword evidence="2" id="KW-1185">Reference proteome</keyword>
<protein>
    <submittedName>
        <fullName evidence="1">Uncharacterized protein</fullName>
    </submittedName>
</protein>
<organism evidence="1 2">
    <name type="scientific">Micromonospora arida</name>
    <dbReference type="NCBI Taxonomy" id="2203715"/>
    <lineage>
        <taxon>Bacteria</taxon>
        <taxon>Bacillati</taxon>
        <taxon>Actinomycetota</taxon>
        <taxon>Actinomycetes</taxon>
        <taxon>Micromonosporales</taxon>
        <taxon>Micromonosporaceae</taxon>
        <taxon>Micromonospora</taxon>
    </lineage>
</organism>